<protein>
    <recommendedName>
        <fullName evidence="4">Membrane-associated kinase regulator</fullName>
    </recommendedName>
</protein>
<dbReference type="Proteomes" id="UP000289738">
    <property type="component" value="Chromosome B05"/>
</dbReference>
<accession>A0A444ZA83</accession>
<dbReference type="EMBL" id="SDMP01000015">
    <property type="protein sequence ID" value="RYR11064.1"/>
    <property type="molecule type" value="Genomic_DNA"/>
</dbReference>
<evidence type="ECO:0000313" key="2">
    <source>
        <dbReference type="EMBL" id="RYR11064.1"/>
    </source>
</evidence>
<dbReference type="PANTHER" id="PTHR31722:SF62">
    <property type="entry name" value="EMB|CAB62433.1"/>
    <property type="match status" value="1"/>
</dbReference>
<feature type="region of interest" description="Disordered" evidence="1">
    <location>
        <begin position="103"/>
        <end position="123"/>
    </location>
</feature>
<gene>
    <name evidence="2" type="ORF">Ahy_B05g079551</name>
</gene>
<feature type="compositionally biased region" description="Low complexity" evidence="1">
    <location>
        <begin position="109"/>
        <end position="123"/>
    </location>
</feature>
<evidence type="ECO:0000256" key="1">
    <source>
        <dbReference type="SAM" id="MobiDB-lite"/>
    </source>
</evidence>
<comment type="caution">
    <text evidence="2">The sequence shown here is derived from an EMBL/GenBank/DDBJ whole genome shotgun (WGS) entry which is preliminary data.</text>
</comment>
<dbReference type="PANTHER" id="PTHR31722">
    <property type="entry name" value="OS06G0675200 PROTEIN"/>
    <property type="match status" value="1"/>
</dbReference>
<name>A0A444ZA83_ARAHY</name>
<dbReference type="AlphaFoldDB" id="A0A444ZA83"/>
<dbReference type="STRING" id="3818.A0A444ZA83"/>
<keyword evidence="3" id="KW-1185">Reference proteome</keyword>
<feature type="compositionally biased region" description="Polar residues" evidence="1">
    <location>
        <begin position="151"/>
        <end position="179"/>
    </location>
</feature>
<feature type="region of interest" description="Disordered" evidence="1">
    <location>
        <begin position="138"/>
        <end position="185"/>
    </location>
</feature>
<sequence>MACLEMYNSSDHHHHHPCGAPMSPRISFSNDFVDIQQPMKQQEITDQAPPASSDFEFSVTNYSMMSADELFFKGRLLPYKDNKPLGHTAPTTLREELLLHHDDHHHDASSSSAFSLRPPKSSSSTRWKAFLGLRKTHIASSKKADKPEPTTPSLLLNQGSPSINLTSQDVMNEGGSSCTDLEIGI</sequence>
<proteinExistence type="predicted"/>
<evidence type="ECO:0000313" key="3">
    <source>
        <dbReference type="Proteomes" id="UP000289738"/>
    </source>
</evidence>
<organism evidence="2 3">
    <name type="scientific">Arachis hypogaea</name>
    <name type="common">Peanut</name>
    <dbReference type="NCBI Taxonomy" id="3818"/>
    <lineage>
        <taxon>Eukaryota</taxon>
        <taxon>Viridiplantae</taxon>
        <taxon>Streptophyta</taxon>
        <taxon>Embryophyta</taxon>
        <taxon>Tracheophyta</taxon>
        <taxon>Spermatophyta</taxon>
        <taxon>Magnoliopsida</taxon>
        <taxon>eudicotyledons</taxon>
        <taxon>Gunneridae</taxon>
        <taxon>Pentapetalae</taxon>
        <taxon>rosids</taxon>
        <taxon>fabids</taxon>
        <taxon>Fabales</taxon>
        <taxon>Fabaceae</taxon>
        <taxon>Papilionoideae</taxon>
        <taxon>50 kb inversion clade</taxon>
        <taxon>dalbergioids sensu lato</taxon>
        <taxon>Dalbergieae</taxon>
        <taxon>Pterocarpus clade</taxon>
        <taxon>Arachis</taxon>
    </lineage>
</organism>
<reference evidence="2 3" key="1">
    <citation type="submission" date="2019-01" db="EMBL/GenBank/DDBJ databases">
        <title>Sequencing of cultivated peanut Arachis hypogaea provides insights into genome evolution and oil improvement.</title>
        <authorList>
            <person name="Chen X."/>
        </authorList>
    </citation>
    <scope>NUCLEOTIDE SEQUENCE [LARGE SCALE GENOMIC DNA]</scope>
    <source>
        <strain evidence="3">cv. Fuhuasheng</strain>
        <tissue evidence="2">Leaves</tissue>
    </source>
</reference>
<evidence type="ECO:0008006" key="4">
    <source>
        <dbReference type="Google" id="ProtNLM"/>
    </source>
</evidence>